<keyword evidence="1" id="KW-0808">Transferase</keyword>
<evidence type="ECO:0000313" key="2">
    <source>
        <dbReference type="Proteomes" id="UP001057455"/>
    </source>
</evidence>
<accession>A0A9W5WVT2</accession>
<sequence>MVGSGPVFFTLFSLGFPVKPSIADARVLHPTSLVTSTLGNERTTSRLASPTLDSLSYSLTARCKVRPLSERADSTTPFLGECVAFDKEYCTRCSMTMNSFMVNLPSASASAISHILTSSSSCSSLRMR</sequence>
<proteinExistence type="predicted"/>
<dbReference type="AlphaFoldDB" id="A0A9W5WVT2"/>
<reference evidence="1" key="1">
    <citation type="submission" date="2019-12" db="EMBL/GenBank/DDBJ databases">
        <title>Genome sequence of Babesia ovis.</title>
        <authorList>
            <person name="Yamagishi J."/>
            <person name="Sevinc F."/>
            <person name="Xuan X."/>
        </authorList>
    </citation>
    <scope>NUCLEOTIDE SEQUENCE</scope>
    <source>
        <strain evidence="1">Selcuk</strain>
    </source>
</reference>
<dbReference type="GO" id="GO:0016301">
    <property type="term" value="F:kinase activity"/>
    <property type="evidence" value="ECO:0007669"/>
    <property type="project" value="UniProtKB-KW"/>
</dbReference>
<comment type="caution">
    <text evidence="1">The sequence shown here is derived from an EMBL/GenBank/DDBJ whole genome shotgun (WGS) entry which is preliminary data.</text>
</comment>
<evidence type="ECO:0000313" key="1">
    <source>
        <dbReference type="EMBL" id="GFE55271.1"/>
    </source>
</evidence>
<keyword evidence="2" id="KW-1185">Reference proteome</keyword>
<name>A0A9W5WVT2_BABOV</name>
<keyword evidence="1" id="KW-0418">Kinase</keyword>
<organism evidence="1 2">
    <name type="scientific">Babesia ovis</name>
    <dbReference type="NCBI Taxonomy" id="5869"/>
    <lineage>
        <taxon>Eukaryota</taxon>
        <taxon>Sar</taxon>
        <taxon>Alveolata</taxon>
        <taxon>Apicomplexa</taxon>
        <taxon>Aconoidasida</taxon>
        <taxon>Piroplasmida</taxon>
        <taxon>Babesiidae</taxon>
        <taxon>Babesia</taxon>
    </lineage>
</organism>
<dbReference type="Proteomes" id="UP001057455">
    <property type="component" value="Unassembled WGS sequence"/>
</dbReference>
<protein>
    <submittedName>
        <fullName evidence="1">Diacylglycerol kinase alpha, putative</fullName>
    </submittedName>
</protein>
<dbReference type="EMBL" id="BLIY01000018">
    <property type="protein sequence ID" value="GFE55271.1"/>
    <property type="molecule type" value="Genomic_DNA"/>
</dbReference>
<gene>
    <name evidence="1" type="ORF">BaOVIS_026750</name>
</gene>